<organism evidence="6 7">
    <name type="scientific">Halothiobacillus diazotrophicus</name>
    <dbReference type="NCBI Taxonomy" id="1860122"/>
    <lineage>
        <taxon>Bacteria</taxon>
        <taxon>Pseudomonadati</taxon>
        <taxon>Pseudomonadota</taxon>
        <taxon>Gammaproteobacteria</taxon>
        <taxon>Chromatiales</taxon>
        <taxon>Halothiobacillaceae</taxon>
        <taxon>Halothiobacillus</taxon>
    </lineage>
</organism>
<dbReference type="EMBL" id="CP016027">
    <property type="protein sequence ID" value="ANJ67864.1"/>
    <property type="molecule type" value="Genomic_DNA"/>
</dbReference>
<dbReference type="GO" id="GO:0005829">
    <property type="term" value="C:cytosol"/>
    <property type="evidence" value="ECO:0007669"/>
    <property type="project" value="TreeGrafter"/>
</dbReference>
<evidence type="ECO:0000256" key="4">
    <source>
        <dbReference type="ARBA" id="ARBA00046345"/>
    </source>
</evidence>
<evidence type="ECO:0000259" key="5">
    <source>
        <dbReference type="SMART" id="SM00670"/>
    </source>
</evidence>
<protein>
    <submittedName>
        <fullName evidence="6">Phosphate starvation-inducible protein PhoH</fullName>
    </submittedName>
</protein>
<gene>
    <name evidence="6" type="ORF">A9404_11160</name>
</gene>
<dbReference type="AlphaFoldDB" id="A0A191ZJ01"/>
<dbReference type="FunFam" id="3.40.50.300:FF:000013">
    <property type="entry name" value="PhoH family ATPase"/>
    <property type="match status" value="1"/>
</dbReference>
<accession>A0A191ZJ01</accession>
<dbReference type="InterPro" id="IPR027417">
    <property type="entry name" value="P-loop_NTPase"/>
</dbReference>
<dbReference type="InterPro" id="IPR029060">
    <property type="entry name" value="PIN-like_dom_sf"/>
</dbReference>
<dbReference type="GO" id="GO:0005524">
    <property type="term" value="F:ATP binding"/>
    <property type="evidence" value="ECO:0007669"/>
    <property type="project" value="UniProtKB-KW"/>
</dbReference>
<evidence type="ECO:0000256" key="1">
    <source>
        <dbReference type="ARBA" id="ARBA00010393"/>
    </source>
</evidence>
<comment type="similarity">
    <text evidence="1">Belongs to the PhoH family.</text>
</comment>
<dbReference type="InterPro" id="IPR003714">
    <property type="entry name" value="PhoH"/>
</dbReference>
<evidence type="ECO:0000256" key="3">
    <source>
        <dbReference type="ARBA" id="ARBA00022840"/>
    </source>
</evidence>
<dbReference type="InterPro" id="IPR002716">
    <property type="entry name" value="PIN_dom"/>
</dbReference>
<keyword evidence="3" id="KW-0067">ATP-binding</keyword>
<dbReference type="Gene3D" id="3.40.50.1010">
    <property type="entry name" value="5'-nuclease"/>
    <property type="match status" value="1"/>
</dbReference>
<dbReference type="Pfam" id="PF02562">
    <property type="entry name" value="PhoH"/>
    <property type="match status" value="1"/>
</dbReference>
<keyword evidence="7" id="KW-1185">Reference proteome</keyword>
<dbReference type="KEGG" id="haz:A9404_11160"/>
<reference evidence="6 7" key="1">
    <citation type="submission" date="2016-06" db="EMBL/GenBank/DDBJ databases">
        <title>Insight into the functional genes involving in sulfur oxidation in Pearl River water.</title>
        <authorList>
            <person name="Luo J."/>
            <person name="Tan X."/>
            <person name="Lin W."/>
        </authorList>
    </citation>
    <scope>NUCLEOTIDE SEQUENCE [LARGE SCALE GENOMIC DNA]</scope>
    <source>
        <strain evidence="6 7">LS2</strain>
    </source>
</reference>
<dbReference type="Gene3D" id="3.40.50.300">
    <property type="entry name" value="P-loop containing nucleotide triphosphate hydrolases"/>
    <property type="match status" value="1"/>
</dbReference>
<dbReference type="SUPFAM" id="SSF88723">
    <property type="entry name" value="PIN domain-like"/>
    <property type="match status" value="1"/>
</dbReference>
<dbReference type="SMART" id="SM00670">
    <property type="entry name" value="PINc"/>
    <property type="match status" value="1"/>
</dbReference>
<comment type="similarity">
    <text evidence="4">In the N-terminal section; belongs to the PINc/VapC protein family.</text>
</comment>
<feature type="domain" description="PIN" evidence="5">
    <location>
        <begin position="10"/>
        <end position="152"/>
    </location>
</feature>
<name>A0A191ZJ01_9GAMM</name>
<dbReference type="PANTHER" id="PTHR30473:SF2">
    <property type="entry name" value="PIN DOMAIN-CONTAINING PROTEIN"/>
    <property type="match status" value="1"/>
</dbReference>
<dbReference type="PANTHER" id="PTHR30473">
    <property type="entry name" value="PROTEIN PHOH"/>
    <property type="match status" value="1"/>
</dbReference>
<keyword evidence="2" id="KW-0547">Nucleotide-binding</keyword>
<evidence type="ECO:0000313" key="6">
    <source>
        <dbReference type="EMBL" id="ANJ67864.1"/>
    </source>
</evidence>
<dbReference type="OrthoDB" id="9766527at2"/>
<dbReference type="Pfam" id="PF13638">
    <property type="entry name" value="PIN_4"/>
    <property type="match status" value="1"/>
</dbReference>
<dbReference type="InterPro" id="IPR051451">
    <property type="entry name" value="PhoH2-like"/>
</dbReference>
<evidence type="ECO:0000256" key="2">
    <source>
        <dbReference type="ARBA" id="ARBA00022741"/>
    </source>
</evidence>
<evidence type="ECO:0000313" key="7">
    <source>
        <dbReference type="Proteomes" id="UP000078596"/>
    </source>
</evidence>
<proteinExistence type="inferred from homology"/>
<dbReference type="CDD" id="cd09883">
    <property type="entry name" value="PIN_VapC_PhoHL-ATPase"/>
    <property type="match status" value="1"/>
</dbReference>
<sequence length="476" mass="53282">MINNTRQRKCLFVLDTNVLMHDPTSIFRFMEHDIYLPMVVIEELDNGKKGTSETARNVRQASRFLDELLQDADLENINQGLLIESPLMSKNRTMTTEPGRLFLQTEIENYELPTGMPGGRPDNQILGITLALRQRIKDRDVILVSKDINLRIKATAMGLKAEDYHNDQVLDDVSLLHSGIVQLPDDFWESHGKALESWQEEGRAFYRINGPQTADWYVNLALYLDGPSPFSGIVRAIDGDGSAIVESALNFQHERQSVWGITARNREQSFALNHLMDPDVDFVTLLGQAGTGKTLITLAAALVQTLDKNRYSEIIMTRVTIPVGEDIGFLPGTEEEKMTPWMGALMDNLEVLSKTEGAGGNGGWERAATNDLLRSRIKIRSLNFMRGRTFQNKFVIIDEAQNLTAKQMRTLITRAGPGTKMVCLGNVAQIDTPYLTETTSGLTFVVDRFKGWPHGAHITLARGERSRLAEHAAEVL</sequence>
<dbReference type="STRING" id="1860122.A9404_11160"/>
<dbReference type="RefSeq" id="WP_066101588.1">
    <property type="nucleotide sequence ID" value="NZ_CP016027.1"/>
</dbReference>
<dbReference type="Proteomes" id="UP000078596">
    <property type="component" value="Chromosome"/>
</dbReference>
<dbReference type="SUPFAM" id="SSF52540">
    <property type="entry name" value="P-loop containing nucleoside triphosphate hydrolases"/>
    <property type="match status" value="1"/>
</dbReference>